<protein>
    <submittedName>
        <fullName evidence="1">P-loop containing nucleoside triphosphate hydrolase protein</fullName>
    </submittedName>
</protein>
<evidence type="ECO:0000313" key="1">
    <source>
        <dbReference type="EMBL" id="KAH7677377.1"/>
    </source>
</evidence>
<comment type="caution">
    <text evidence="1">The sequence shown here is derived from an EMBL/GenBank/DDBJ whole genome shotgun (WGS) entry which is preliminary data.</text>
</comment>
<keyword evidence="1" id="KW-0378">Hydrolase</keyword>
<proteinExistence type="predicted"/>
<evidence type="ECO:0000313" key="2">
    <source>
        <dbReference type="Proteomes" id="UP000827976"/>
    </source>
</evidence>
<dbReference type="EMBL" id="CM037017">
    <property type="protein sequence ID" value="KAH7677377.1"/>
    <property type="molecule type" value="Genomic_DNA"/>
</dbReference>
<accession>A0ACB7VSJ3</accession>
<name>A0ACB7VSJ3_DIOAL</name>
<sequence length="1009" mass="113533">MVMYAFISGFINELNHIKKQDKSGCGWGGLVCQHSEIRVLLQRLEALESILCHAERKLTNAGGRDASMVQWLSEIHKAVYDADDIINECTMEVEKKKRQSSSSSSSSSSSQHPRSQQQQLRSGNRSVTKLLHRGDMAVRIKAINEKLRKALHDATTCHNIEMRPCKDAAAKQSSGTWRSTFKHMEVVGQRMKKDTDEMVKLLCTPKQGSDQYQVFAITGIGGIGKTTLARRIFDEERVQAEFHVKVWLSVCGDVSDVQLLKEIINGAGGSFLGDGTLSDLKKMLVAVIRGKRLFLVLDGLWTVDLWCNLLQDPLKSCGDGSRVLITTRVDQVARSVGAVHLHQVALLSKAESWALVSKTLAFQEVEENHDSMEIAMKATAKCHGHPLALKLTGGVLGAHAPSDWREVTESLDDFSVHKEELDFMWAYEALPCHLKPCFLFCALFPANRVITRRDLTQLWIAQGFIKQEEKKTLEDLAEEYYSEMISRNLVQPEVEAYEEEVRCTMHQLIRELALQLAQADGFYANHTCSTASTIILHLSFGGKTEPPESTTLHDQLRTLAVFGSPSMTSDLLKKFINQIQLLRVLDLRQTEIDEVPDSISALKHLRYLNLSGTNVAKLPNSIKDLYNLRYLCLNSCKKLDSIPTGTTQLYNLRSLGVLHTKLAQLPSGIKNMKNLKSLLGFFVSDVSGSSSLDELKTLSELRELHIGNLSMAKAGGDEILSKKKFLQLLELSWSHEPKQLNSNIVKEIQPSTSLQRLTITGFPDKEYPSWLSSPDFRNLAHLILEHCRFCQQLPSSLGDLPALEYLRITSSKAVVTIKKDFFGKKCFPRLERLVMEKMSMWEKWEEAPDTSFPCLKSLHLKNCNMLISLPRFLQHAASLTELVIQGADRLREVENFSSVLDLRIEDSTNIEKVSNFSSLKSLKIVKCPALEVVKKMPYLEHLHLVDLAMESLPVWFGRDLNFSLKSLYISANDKLLGKLKMGGEESFKVEKIRRFSASTANKSHVISNY</sequence>
<gene>
    <name evidence="1" type="ORF">IHE45_07G080100</name>
</gene>
<keyword evidence="2" id="KW-1185">Reference proteome</keyword>
<dbReference type="Proteomes" id="UP000827976">
    <property type="component" value="Chromosome 7"/>
</dbReference>
<organism evidence="1 2">
    <name type="scientific">Dioscorea alata</name>
    <name type="common">Purple yam</name>
    <dbReference type="NCBI Taxonomy" id="55571"/>
    <lineage>
        <taxon>Eukaryota</taxon>
        <taxon>Viridiplantae</taxon>
        <taxon>Streptophyta</taxon>
        <taxon>Embryophyta</taxon>
        <taxon>Tracheophyta</taxon>
        <taxon>Spermatophyta</taxon>
        <taxon>Magnoliopsida</taxon>
        <taxon>Liliopsida</taxon>
        <taxon>Dioscoreales</taxon>
        <taxon>Dioscoreaceae</taxon>
        <taxon>Dioscorea</taxon>
    </lineage>
</organism>
<reference evidence="2" key="1">
    <citation type="journal article" date="2022" name="Nat. Commun.">
        <title>Chromosome evolution and the genetic basis of agronomically important traits in greater yam.</title>
        <authorList>
            <person name="Bredeson J.V."/>
            <person name="Lyons J.B."/>
            <person name="Oniyinde I.O."/>
            <person name="Okereke N.R."/>
            <person name="Kolade O."/>
            <person name="Nnabue I."/>
            <person name="Nwadili C.O."/>
            <person name="Hribova E."/>
            <person name="Parker M."/>
            <person name="Nwogha J."/>
            <person name="Shu S."/>
            <person name="Carlson J."/>
            <person name="Kariba R."/>
            <person name="Muthemba S."/>
            <person name="Knop K."/>
            <person name="Barton G.J."/>
            <person name="Sherwood A.V."/>
            <person name="Lopez-Montes A."/>
            <person name="Asiedu R."/>
            <person name="Jamnadass R."/>
            <person name="Muchugi A."/>
            <person name="Goodstein D."/>
            <person name="Egesi C.N."/>
            <person name="Featherston J."/>
            <person name="Asfaw A."/>
            <person name="Simpson G.G."/>
            <person name="Dolezel J."/>
            <person name="Hendre P.S."/>
            <person name="Van Deynze A."/>
            <person name="Kumar P.L."/>
            <person name="Obidiegwu J.E."/>
            <person name="Bhattacharjee R."/>
            <person name="Rokhsar D.S."/>
        </authorList>
    </citation>
    <scope>NUCLEOTIDE SEQUENCE [LARGE SCALE GENOMIC DNA]</scope>
    <source>
        <strain evidence="2">cv. TDa95/00328</strain>
    </source>
</reference>